<dbReference type="PANTHER" id="PTHR34203">
    <property type="entry name" value="METHYLTRANSFERASE, FKBM FAMILY PROTEIN"/>
    <property type="match status" value="1"/>
</dbReference>
<protein>
    <submittedName>
        <fullName evidence="2">FkbM family methyltransferase</fullName>
    </submittedName>
</protein>
<keyword evidence="3" id="KW-1185">Reference proteome</keyword>
<dbReference type="GO" id="GO:0032259">
    <property type="term" value="P:methylation"/>
    <property type="evidence" value="ECO:0007669"/>
    <property type="project" value="UniProtKB-KW"/>
</dbReference>
<dbReference type="Proteomes" id="UP000242687">
    <property type="component" value="Unassembled WGS sequence"/>
</dbReference>
<dbReference type="InterPro" id="IPR052514">
    <property type="entry name" value="SAM-dependent_MTase"/>
</dbReference>
<sequence length="280" mass="32249">MAQHQTIIKPRGKDWQHKVLMSLSKSKDFPTRLRILGLLKRVFNLDLLKYETPSGLKLLIDFDDWVQTQIYYHGNYEPVSLALFKRIARNSRVILDLGAHIGQYALECAQDDKDQSKEIFAIEVNPKTFTYLLNNIQINKFRQVKPILGALSESNEILNISIPAYWNMGNTQISKTDEGLDSFSSASFNIYDLTKKYNLKTIDLVKLDVEGQEFNILVSFFKIGIYPRYVMFEFIPDAFSDANKVIALLKENGYEIRDVEGSMYFDGHSVLEQNLIGEKI</sequence>
<reference evidence="2 3" key="1">
    <citation type="submission" date="2017-11" db="EMBL/GenBank/DDBJ databases">
        <title>Genomic Encyclopedia of Archaeal and Bacterial Type Strains, Phase II (KMG-II): From Individual Species to Whole Genera.</title>
        <authorList>
            <person name="Goeker M."/>
        </authorList>
    </citation>
    <scope>NUCLEOTIDE SEQUENCE [LARGE SCALE GENOMIC DNA]</scope>
    <source>
        <strain evidence="2 3">DSM 28175</strain>
    </source>
</reference>
<evidence type="ECO:0000313" key="3">
    <source>
        <dbReference type="Proteomes" id="UP000242687"/>
    </source>
</evidence>
<proteinExistence type="predicted"/>
<dbReference type="Gene3D" id="3.40.50.150">
    <property type="entry name" value="Vaccinia Virus protein VP39"/>
    <property type="match status" value="1"/>
</dbReference>
<comment type="caution">
    <text evidence="2">The sequence shown here is derived from an EMBL/GenBank/DDBJ whole genome shotgun (WGS) entry which is preliminary data.</text>
</comment>
<dbReference type="NCBIfam" id="TIGR01444">
    <property type="entry name" value="fkbM_fam"/>
    <property type="match status" value="1"/>
</dbReference>
<name>A0A2H9VNQ4_9SPHI</name>
<organism evidence="2 3">
    <name type="scientific">Mucilaginibacter auburnensis</name>
    <dbReference type="NCBI Taxonomy" id="1457233"/>
    <lineage>
        <taxon>Bacteria</taxon>
        <taxon>Pseudomonadati</taxon>
        <taxon>Bacteroidota</taxon>
        <taxon>Sphingobacteriia</taxon>
        <taxon>Sphingobacteriales</taxon>
        <taxon>Sphingobacteriaceae</taxon>
        <taxon>Mucilaginibacter</taxon>
    </lineage>
</organism>
<evidence type="ECO:0000313" key="2">
    <source>
        <dbReference type="EMBL" id="PJJ79975.1"/>
    </source>
</evidence>
<dbReference type="PANTHER" id="PTHR34203:SF15">
    <property type="entry name" value="SLL1173 PROTEIN"/>
    <property type="match status" value="1"/>
</dbReference>
<feature type="domain" description="Methyltransferase FkbM" evidence="1">
    <location>
        <begin position="96"/>
        <end position="255"/>
    </location>
</feature>
<dbReference type="GO" id="GO:0008168">
    <property type="term" value="F:methyltransferase activity"/>
    <property type="evidence" value="ECO:0007669"/>
    <property type="project" value="UniProtKB-KW"/>
</dbReference>
<dbReference type="SUPFAM" id="SSF53335">
    <property type="entry name" value="S-adenosyl-L-methionine-dependent methyltransferases"/>
    <property type="match status" value="1"/>
</dbReference>
<dbReference type="EMBL" id="PGFJ01000002">
    <property type="protein sequence ID" value="PJJ79975.1"/>
    <property type="molecule type" value="Genomic_DNA"/>
</dbReference>
<dbReference type="InterPro" id="IPR029063">
    <property type="entry name" value="SAM-dependent_MTases_sf"/>
</dbReference>
<dbReference type="Pfam" id="PF05050">
    <property type="entry name" value="Methyltransf_21"/>
    <property type="match status" value="1"/>
</dbReference>
<dbReference type="RefSeq" id="WP_100342278.1">
    <property type="nucleotide sequence ID" value="NZ_PGFJ01000002.1"/>
</dbReference>
<keyword evidence="2" id="KW-0808">Transferase</keyword>
<dbReference type="AlphaFoldDB" id="A0A2H9VNQ4"/>
<evidence type="ECO:0000259" key="1">
    <source>
        <dbReference type="Pfam" id="PF05050"/>
    </source>
</evidence>
<dbReference type="InterPro" id="IPR006342">
    <property type="entry name" value="FkbM_mtfrase"/>
</dbReference>
<keyword evidence="2" id="KW-0489">Methyltransferase</keyword>
<accession>A0A2H9VNQ4</accession>
<dbReference type="OrthoDB" id="663022at2"/>
<gene>
    <name evidence="2" type="ORF">CLV57_3114</name>
</gene>